<evidence type="ECO:0000256" key="7">
    <source>
        <dbReference type="ARBA" id="ARBA00023134"/>
    </source>
</evidence>
<evidence type="ECO:0000256" key="1">
    <source>
        <dbReference type="ARBA" id="ARBA00001946"/>
    </source>
</evidence>
<evidence type="ECO:0000256" key="2">
    <source>
        <dbReference type="ARBA" id="ARBA00009638"/>
    </source>
</evidence>
<feature type="domain" description="EngB-type G" evidence="10">
    <location>
        <begin position="22"/>
        <end position="197"/>
    </location>
</feature>
<dbReference type="InterPro" id="IPR019987">
    <property type="entry name" value="GTP-bd_ribosome_bio_YsxC"/>
</dbReference>
<keyword evidence="3" id="KW-0132">Cell division</keyword>
<keyword evidence="9" id="KW-0131">Cell cycle</keyword>
<proteinExistence type="inferred from homology"/>
<dbReference type="SUPFAM" id="SSF52540">
    <property type="entry name" value="P-loop containing nucleoside triphosphate hydrolases"/>
    <property type="match status" value="1"/>
</dbReference>
<keyword evidence="8" id="KW-0717">Septation</keyword>
<keyword evidence="5" id="KW-0547">Nucleotide-binding</keyword>
<dbReference type="GO" id="GO:0046872">
    <property type="term" value="F:metal ion binding"/>
    <property type="evidence" value="ECO:0007669"/>
    <property type="project" value="UniProtKB-KW"/>
</dbReference>
<evidence type="ECO:0000256" key="5">
    <source>
        <dbReference type="ARBA" id="ARBA00022741"/>
    </source>
</evidence>
<dbReference type="InterPro" id="IPR006073">
    <property type="entry name" value="GTP-bd"/>
</dbReference>
<dbReference type="HAMAP" id="MF_00321">
    <property type="entry name" value="GTPase_EngB"/>
    <property type="match status" value="1"/>
</dbReference>
<dbReference type="AlphaFoldDB" id="J9FUG2"/>
<protein>
    <submittedName>
        <fullName evidence="11">Ribosome biogenesis GTP-binding protein YsxC</fullName>
    </submittedName>
</protein>
<evidence type="ECO:0000256" key="4">
    <source>
        <dbReference type="ARBA" id="ARBA00022723"/>
    </source>
</evidence>
<dbReference type="InterPro" id="IPR030393">
    <property type="entry name" value="G_ENGB_dom"/>
</dbReference>
<dbReference type="Gene3D" id="3.40.50.300">
    <property type="entry name" value="P-loop containing nucleotide triphosphate hydrolases"/>
    <property type="match status" value="1"/>
</dbReference>
<dbReference type="GO" id="GO:0005525">
    <property type="term" value="F:GTP binding"/>
    <property type="evidence" value="ECO:0007669"/>
    <property type="project" value="UniProtKB-KW"/>
</dbReference>
<name>J9FUG2_9ZZZZ</name>
<reference evidence="11" key="1">
    <citation type="journal article" date="2012" name="PLoS ONE">
        <title>Gene sets for utilization of primary and secondary nutrition supplies in the distal gut of endangered iberian lynx.</title>
        <authorList>
            <person name="Alcaide M."/>
            <person name="Messina E."/>
            <person name="Richter M."/>
            <person name="Bargiela R."/>
            <person name="Peplies J."/>
            <person name="Huws S.A."/>
            <person name="Newbold C.J."/>
            <person name="Golyshin P.N."/>
            <person name="Simon M.A."/>
            <person name="Lopez G."/>
            <person name="Yakimov M.M."/>
            <person name="Ferrer M."/>
        </authorList>
    </citation>
    <scope>NUCLEOTIDE SEQUENCE</scope>
</reference>
<sequence length="203" mass="23562">MEIRSAEFVISNTKVEKCPATQLPEYAFIGRSNVGKSSLINMLTKRPKLAMTSATPGKTLLINHFLVNKEWFLVDLPGYGYAMRGKRQVDKIQRIIESYILEREQMTCLFMLVDCRLEPQKIDLEFMEWLGENEVPFAIIFTKADKLGGGKARENVNRYLQKLKEQWEELPPYFLSSSEKKIGRMEILDYIDSINQQLKDITK</sequence>
<evidence type="ECO:0000256" key="8">
    <source>
        <dbReference type="ARBA" id="ARBA00023210"/>
    </source>
</evidence>
<dbReference type="NCBIfam" id="TIGR03598">
    <property type="entry name" value="GTPase_YsxC"/>
    <property type="match status" value="1"/>
</dbReference>
<comment type="cofactor">
    <cofactor evidence="1">
        <name>Mg(2+)</name>
        <dbReference type="ChEBI" id="CHEBI:18420"/>
    </cofactor>
</comment>
<dbReference type="PANTHER" id="PTHR11649:SF13">
    <property type="entry name" value="ENGB-TYPE G DOMAIN-CONTAINING PROTEIN"/>
    <property type="match status" value="1"/>
</dbReference>
<dbReference type="PANTHER" id="PTHR11649">
    <property type="entry name" value="MSS1/TRME-RELATED GTP-BINDING PROTEIN"/>
    <property type="match status" value="1"/>
</dbReference>
<dbReference type="InterPro" id="IPR027417">
    <property type="entry name" value="P-loop_NTPase"/>
</dbReference>
<organism evidence="11">
    <name type="scientific">gut metagenome</name>
    <dbReference type="NCBI Taxonomy" id="749906"/>
    <lineage>
        <taxon>unclassified sequences</taxon>
        <taxon>metagenomes</taxon>
        <taxon>organismal metagenomes</taxon>
    </lineage>
</organism>
<dbReference type="EMBL" id="AMCI01004193">
    <property type="protein sequence ID" value="EJW98591.1"/>
    <property type="molecule type" value="Genomic_DNA"/>
</dbReference>
<keyword evidence="6" id="KW-0460">Magnesium</keyword>
<evidence type="ECO:0000256" key="3">
    <source>
        <dbReference type="ARBA" id="ARBA00022618"/>
    </source>
</evidence>
<keyword evidence="4" id="KW-0479">Metal-binding</keyword>
<evidence type="ECO:0000259" key="10">
    <source>
        <dbReference type="PROSITE" id="PS51706"/>
    </source>
</evidence>
<evidence type="ECO:0000256" key="9">
    <source>
        <dbReference type="ARBA" id="ARBA00023306"/>
    </source>
</evidence>
<comment type="caution">
    <text evidence="11">The sequence shown here is derived from an EMBL/GenBank/DDBJ whole genome shotgun (WGS) entry which is preliminary data.</text>
</comment>
<evidence type="ECO:0000313" key="11">
    <source>
        <dbReference type="EMBL" id="EJW98591.1"/>
    </source>
</evidence>
<gene>
    <name evidence="11" type="ORF">EVA_13308</name>
</gene>
<dbReference type="PROSITE" id="PS51706">
    <property type="entry name" value="G_ENGB"/>
    <property type="match status" value="1"/>
</dbReference>
<dbReference type="CDD" id="cd01876">
    <property type="entry name" value="YihA_EngB"/>
    <property type="match status" value="1"/>
</dbReference>
<evidence type="ECO:0000256" key="6">
    <source>
        <dbReference type="ARBA" id="ARBA00022842"/>
    </source>
</evidence>
<dbReference type="GO" id="GO:0000917">
    <property type="term" value="P:division septum assembly"/>
    <property type="evidence" value="ECO:0007669"/>
    <property type="project" value="UniProtKB-KW"/>
</dbReference>
<dbReference type="FunFam" id="3.40.50.300:FF:000098">
    <property type="entry name" value="Probable GTP-binding protein EngB"/>
    <property type="match status" value="1"/>
</dbReference>
<comment type="similarity">
    <text evidence="2">Belongs to the TRAFAC class TrmE-Era-EngA-EngB-Septin-like GTPase superfamily. EngB GTPase family.</text>
</comment>
<dbReference type="Pfam" id="PF01926">
    <property type="entry name" value="MMR_HSR1"/>
    <property type="match status" value="1"/>
</dbReference>
<accession>J9FUG2</accession>
<keyword evidence="7" id="KW-0342">GTP-binding</keyword>